<feature type="chain" id="PRO_5002912465" evidence="1">
    <location>
        <begin position="26"/>
        <end position="205"/>
    </location>
</feature>
<keyword evidence="4" id="KW-1185">Reference proteome</keyword>
<sequence>MPYIVIIIILVLLFICVLFHVQVMSQRTSDVPTTCTLKLEQLVILYMNALVTSTHVEDKRSKIPSSSALLVNVSVGTIDENIRHLRPDVIKTDTEGFDSAVLEGGKKTLCTKHTEQTVPVVLFEKHKLNLWSESEKRLHGIVTWLDTCGYNCYVVGPRLETAKISQGCWHDVWEALTWSNFICAHRVSAERLVSEYDGWAVMDKP</sequence>
<dbReference type="InterPro" id="IPR006342">
    <property type="entry name" value="FkbM_mtfrase"/>
</dbReference>
<accession>C1NAI2</accession>
<dbReference type="InterPro" id="IPR029063">
    <property type="entry name" value="SAM-dependent_MTases_sf"/>
</dbReference>
<dbReference type="AlphaFoldDB" id="C1NAI2"/>
<reference evidence="3 4" key="1">
    <citation type="journal article" date="2009" name="Science">
        <title>Green evolution and dynamic adaptations revealed by genomes of the marine picoeukaryotes Micromonas.</title>
        <authorList>
            <person name="Worden A.Z."/>
            <person name="Lee J.H."/>
            <person name="Mock T."/>
            <person name="Rouze P."/>
            <person name="Simmons M.P."/>
            <person name="Aerts A.L."/>
            <person name="Allen A.E."/>
            <person name="Cuvelier M.L."/>
            <person name="Derelle E."/>
            <person name="Everett M.V."/>
            <person name="Foulon E."/>
            <person name="Grimwood J."/>
            <person name="Gundlach H."/>
            <person name="Henrissat B."/>
            <person name="Napoli C."/>
            <person name="McDonald S.M."/>
            <person name="Parker M.S."/>
            <person name="Rombauts S."/>
            <person name="Salamov A."/>
            <person name="Von Dassow P."/>
            <person name="Badger J.H."/>
            <person name="Coutinho P.M."/>
            <person name="Demir E."/>
            <person name="Dubchak I."/>
            <person name="Gentemann C."/>
            <person name="Eikrem W."/>
            <person name="Gready J.E."/>
            <person name="John U."/>
            <person name="Lanier W."/>
            <person name="Lindquist E.A."/>
            <person name="Lucas S."/>
            <person name="Mayer K.F."/>
            <person name="Moreau H."/>
            <person name="Not F."/>
            <person name="Otillar R."/>
            <person name="Panaud O."/>
            <person name="Pangilinan J."/>
            <person name="Paulsen I."/>
            <person name="Piegu B."/>
            <person name="Poliakov A."/>
            <person name="Robbens S."/>
            <person name="Schmutz J."/>
            <person name="Toulza E."/>
            <person name="Wyss T."/>
            <person name="Zelensky A."/>
            <person name="Zhou K."/>
            <person name="Armbrust E.V."/>
            <person name="Bhattacharya D."/>
            <person name="Goodenough U.W."/>
            <person name="Van de Peer Y."/>
            <person name="Grigoriev I.V."/>
        </authorList>
    </citation>
    <scope>NUCLEOTIDE SEQUENCE [LARGE SCALE GENOMIC DNA]</scope>
    <source>
        <strain evidence="3 4">CCMP1545</strain>
    </source>
</reference>
<evidence type="ECO:0000259" key="2">
    <source>
        <dbReference type="Pfam" id="PF05050"/>
    </source>
</evidence>
<dbReference type="EMBL" id="GG663753">
    <property type="protein sequence ID" value="EEH50945.1"/>
    <property type="molecule type" value="Genomic_DNA"/>
</dbReference>
<keyword evidence="1" id="KW-0732">Signal</keyword>
<dbReference type="Proteomes" id="UP000001876">
    <property type="component" value="Unassembled WGS sequence"/>
</dbReference>
<dbReference type="KEGG" id="mpp:MICPUCDRAFT_66086"/>
<name>C1NAI2_MICPC</name>
<dbReference type="GeneID" id="9690406"/>
<organism evidence="4">
    <name type="scientific">Micromonas pusilla (strain CCMP1545)</name>
    <name type="common">Picoplanktonic green alga</name>
    <dbReference type="NCBI Taxonomy" id="564608"/>
    <lineage>
        <taxon>Eukaryota</taxon>
        <taxon>Viridiplantae</taxon>
        <taxon>Chlorophyta</taxon>
        <taxon>Mamiellophyceae</taxon>
        <taxon>Mamiellales</taxon>
        <taxon>Mamiellaceae</taxon>
        <taxon>Micromonas</taxon>
    </lineage>
</organism>
<proteinExistence type="predicted"/>
<dbReference type="Gene3D" id="3.40.50.150">
    <property type="entry name" value="Vaccinia Virus protein VP39"/>
    <property type="match status" value="1"/>
</dbReference>
<dbReference type="SUPFAM" id="SSF53335">
    <property type="entry name" value="S-adenosyl-L-methionine-dependent methyltransferases"/>
    <property type="match status" value="1"/>
</dbReference>
<evidence type="ECO:0000256" key="1">
    <source>
        <dbReference type="SAM" id="SignalP"/>
    </source>
</evidence>
<dbReference type="Pfam" id="PF05050">
    <property type="entry name" value="Methyltransf_21"/>
    <property type="match status" value="1"/>
</dbReference>
<dbReference type="RefSeq" id="XP_003064965.1">
    <property type="nucleotide sequence ID" value="XM_003064919.1"/>
</dbReference>
<evidence type="ECO:0000313" key="3">
    <source>
        <dbReference type="EMBL" id="EEH50945.1"/>
    </source>
</evidence>
<protein>
    <submittedName>
        <fullName evidence="3">Predicted protein</fullName>
    </submittedName>
</protein>
<feature type="signal peptide" evidence="1">
    <location>
        <begin position="1"/>
        <end position="25"/>
    </location>
</feature>
<gene>
    <name evidence="3" type="ORF">MICPUCDRAFT_66086</name>
</gene>
<evidence type="ECO:0000313" key="4">
    <source>
        <dbReference type="Proteomes" id="UP000001876"/>
    </source>
</evidence>
<feature type="domain" description="Methyltransferase FkbM" evidence="2">
    <location>
        <begin position="66"/>
        <end position="151"/>
    </location>
</feature>